<reference evidence="3" key="1">
    <citation type="submission" date="2021-01" db="EMBL/GenBank/DDBJ databases">
        <authorList>
            <person name="Corre E."/>
            <person name="Pelletier E."/>
            <person name="Niang G."/>
            <person name="Scheremetjew M."/>
            <person name="Finn R."/>
            <person name="Kale V."/>
            <person name="Holt S."/>
            <person name="Cochrane G."/>
            <person name="Meng A."/>
            <person name="Brown T."/>
            <person name="Cohen L."/>
        </authorList>
    </citation>
    <scope>NUCLEOTIDE SEQUENCE</scope>
    <source>
        <strain evidence="1">CCMP1795</strain>
        <strain evidence="3">LB1974</strain>
    </source>
</reference>
<sequence length="171" mass="19376">MRATLCVAVAAASTLRGTSNTTVEESVPPNCGDKYDKLPDFFAEYGASISDSVCTQPGYKQQCKVFDEAIQCWFRSMATDHCGDLDSQYEKRNKVLVKTCADPKTDHLDVWKMFSSGEQEYWRNTFKMQAKESKLFDTMNKLVPKQILCTTLHVIDDECVKHGSLRTRPAR</sequence>
<dbReference type="EMBL" id="HBJB01000502">
    <property type="protein sequence ID" value="CAE0840369.1"/>
    <property type="molecule type" value="Transcribed_RNA"/>
</dbReference>
<evidence type="ECO:0000313" key="3">
    <source>
        <dbReference type="EMBL" id="CAE0840369.1"/>
    </source>
</evidence>
<dbReference type="AlphaFoldDB" id="A0A7S4GLC8"/>
<protein>
    <submittedName>
        <fullName evidence="3">Uncharacterized protein</fullName>
    </submittedName>
</protein>
<dbReference type="EMBL" id="HBIT01004123">
    <property type="protein sequence ID" value="CAE0616046.1"/>
    <property type="molecule type" value="Transcribed_RNA"/>
</dbReference>
<organism evidence="3">
    <name type="scientific">Oxyrrhis marina</name>
    <name type="common">Dinoflagellate</name>
    <dbReference type="NCBI Taxonomy" id="2969"/>
    <lineage>
        <taxon>Eukaryota</taxon>
        <taxon>Sar</taxon>
        <taxon>Alveolata</taxon>
        <taxon>Dinophyceae</taxon>
        <taxon>Oxyrrhinales</taxon>
        <taxon>Oxyrrhinaceae</taxon>
        <taxon>Oxyrrhis</taxon>
    </lineage>
</organism>
<evidence type="ECO:0000313" key="1">
    <source>
        <dbReference type="EMBL" id="CAE0616046.1"/>
    </source>
</evidence>
<proteinExistence type="predicted"/>
<name>A0A7S4GLC8_OXYMA</name>
<evidence type="ECO:0000313" key="2">
    <source>
        <dbReference type="EMBL" id="CAE0840367.1"/>
    </source>
</evidence>
<gene>
    <name evidence="1" type="ORF">OMAR00292_LOCUS1922</name>
    <name evidence="2" type="ORF">OMAR00294_LOCUS436</name>
    <name evidence="3" type="ORF">OMAR00294_LOCUS437</name>
</gene>
<dbReference type="EMBL" id="HBJB01000501">
    <property type="protein sequence ID" value="CAE0840367.1"/>
    <property type="molecule type" value="Transcribed_RNA"/>
</dbReference>
<accession>A0A7S4GLC8</accession>